<feature type="site" description="Cleavage; by autolysis" evidence="3">
    <location>
        <begin position="187"/>
        <end position="188"/>
    </location>
</feature>
<dbReference type="CDD" id="cd04513">
    <property type="entry name" value="Glycosylasparaginase"/>
    <property type="match status" value="1"/>
</dbReference>
<organism evidence="4 5">
    <name type="scientific">Persicobacter diffluens</name>
    <dbReference type="NCBI Taxonomy" id="981"/>
    <lineage>
        <taxon>Bacteria</taxon>
        <taxon>Pseudomonadati</taxon>
        <taxon>Bacteroidota</taxon>
        <taxon>Cytophagia</taxon>
        <taxon>Cytophagales</taxon>
        <taxon>Persicobacteraceae</taxon>
        <taxon>Persicobacter</taxon>
    </lineage>
</organism>
<dbReference type="PANTHER" id="PTHR10188:SF6">
    <property type="entry name" value="N(4)-(BETA-N-ACETYLGLUCOSAMINYL)-L-ASPARAGINASE"/>
    <property type="match status" value="1"/>
</dbReference>
<dbReference type="SUPFAM" id="SSF56235">
    <property type="entry name" value="N-terminal nucleophile aminohydrolases (Ntn hydrolases)"/>
    <property type="match status" value="1"/>
</dbReference>
<dbReference type="Pfam" id="PF01112">
    <property type="entry name" value="Asparaginase_2"/>
    <property type="match status" value="1"/>
</dbReference>
<dbReference type="InterPro" id="IPR029055">
    <property type="entry name" value="Ntn_hydrolases_N"/>
</dbReference>
<feature type="active site" description="Nucleophile" evidence="1">
    <location>
        <position position="188"/>
    </location>
</feature>
<proteinExistence type="predicted"/>
<evidence type="ECO:0000256" key="3">
    <source>
        <dbReference type="PIRSR" id="PIRSR600246-3"/>
    </source>
</evidence>
<comment type="caution">
    <text evidence="4">The sequence shown here is derived from an EMBL/GenBank/DDBJ whole genome shotgun (WGS) entry which is preliminary data.</text>
</comment>
<evidence type="ECO:0000313" key="5">
    <source>
        <dbReference type="Proteomes" id="UP001310022"/>
    </source>
</evidence>
<feature type="binding site" evidence="2">
    <location>
        <begin position="239"/>
        <end position="242"/>
    </location>
    <ligand>
        <name>substrate</name>
    </ligand>
</feature>
<evidence type="ECO:0000256" key="2">
    <source>
        <dbReference type="PIRSR" id="PIRSR600246-2"/>
    </source>
</evidence>
<protein>
    <submittedName>
        <fullName evidence="4">N(4)-(Beta-N-acetylglucosaminyl)-L-asparaginase</fullName>
    </submittedName>
</protein>
<keyword evidence="5" id="KW-1185">Reference proteome</keyword>
<dbReference type="AlphaFoldDB" id="A0AAN5AMG0"/>
<dbReference type="GO" id="GO:0016811">
    <property type="term" value="F:hydrolase activity, acting on carbon-nitrogen (but not peptide) bonds, in linear amides"/>
    <property type="evidence" value="ECO:0007669"/>
    <property type="project" value="UniProtKB-ARBA"/>
</dbReference>
<feature type="binding site" evidence="2">
    <location>
        <begin position="216"/>
        <end position="219"/>
    </location>
    <ligand>
        <name>substrate</name>
    </ligand>
</feature>
<dbReference type="EMBL" id="BQKE01000003">
    <property type="protein sequence ID" value="GJM63777.1"/>
    <property type="molecule type" value="Genomic_DNA"/>
</dbReference>
<dbReference type="Proteomes" id="UP001310022">
    <property type="component" value="Unassembled WGS sequence"/>
</dbReference>
<dbReference type="GO" id="GO:0005737">
    <property type="term" value="C:cytoplasm"/>
    <property type="evidence" value="ECO:0007669"/>
    <property type="project" value="TreeGrafter"/>
</dbReference>
<dbReference type="RefSeq" id="WP_338238894.1">
    <property type="nucleotide sequence ID" value="NZ_BQKE01000003.1"/>
</dbReference>
<name>A0AAN5AMG0_9BACT</name>
<reference evidence="4 5" key="1">
    <citation type="submission" date="2021-12" db="EMBL/GenBank/DDBJ databases">
        <title>Genome sequencing of bacteria with rrn-lacking chromosome and rrn-plasmid.</title>
        <authorList>
            <person name="Anda M."/>
            <person name="Iwasaki W."/>
        </authorList>
    </citation>
    <scope>NUCLEOTIDE SEQUENCE [LARGE SCALE GENOMIC DNA]</scope>
    <source>
        <strain evidence="4 5">NBRC 15940</strain>
    </source>
</reference>
<dbReference type="PANTHER" id="PTHR10188">
    <property type="entry name" value="L-ASPARAGINASE"/>
    <property type="match status" value="1"/>
</dbReference>
<evidence type="ECO:0000256" key="1">
    <source>
        <dbReference type="PIRSR" id="PIRSR600246-1"/>
    </source>
</evidence>
<dbReference type="InterPro" id="IPR000246">
    <property type="entry name" value="Peptidase_T2"/>
</dbReference>
<dbReference type="FunFam" id="3.60.20.30:FF:000005">
    <property type="entry name" value="N(4)-(Beta-N-acetylglucosaminyl)-L-asparaginase"/>
    <property type="match status" value="1"/>
</dbReference>
<dbReference type="PROSITE" id="PS51318">
    <property type="entry name" value="TAT"/>
    <property type="match status" value="1"/>
</dbReference>
<evidence type="ECO:0000313" key="4">
    <source>
        <dbReference type="EMBL" id="GJM63777.1"/>
    </source>
</evidence>
<dbReference type="InterPro" id="IPR006311">
    <property type="entry name" value="TAT_signal"/>
</dbReference>
<gene>
    <name evidence="4" type="ORF">PEDI_43290</name>
</gene>
<accession>A0AAN5AMG0</accession>
<dbReference type="Gene3D" id="3.60.20.30">
    <property type="entry name" value="(Glycosyl)asparaginase"/>
    <property type="match status" value="1"/>
</dbReference>
<sequence>MEKGRRSFIKKSALATGLVSTFGFKTMAKAAKPKAGKGKKPLVISTWNHGIEANEAAWEVLSKQGSALDAVEIGVKVPEADPTVRSVGYGGFPDRDGNVTLDACIMDHRSECGSVAFLQNIKHPISVARKVMEETPHVMIVGEGAYRFAIDQGFPHEDLLTKESESDWKKWMEESKYHPVINFENHDTIGMLALDEAGYIAGSCTTSGAAWKMHGRVGDSPIIGGGLFIDGEVGGAVATGLGEAVIRTAAATVVVELMRQGYNPQAAAEEAIDRIMKKHQNHRDMEYLQVGILALDIKGNYGAYGIRSGFNYAVQSQEKANELIDAGFRLKWD</sequence>